<dbReference type="AlphaFoldDB" id="A0A2P1PQX3"/>
<keyword evidence="1" id="KW-0805">Transcription regulation</keyword>
<evidence type="ECO:0000256" key="2">
    <source>
        <dbReference type="ARBA" id="ARBA00023125"/>
    </source>
</evidence>
<dbReference type="InterPro" id="IPR000551">
    <property type="entry name" value="MerR-type_HTH_dom"/>
</dbReference>
<dbReference type="EMBL" id="CP027860">
    <property type="protein sequence ID" value="AVP97247.1"/>
    <property type="molecule type" value="Genomic_DNA"/>
</dbReference>
<dbReference type="InterPro" id="IPR009061">
    <property type="entry name" value="DNA-bd_dom_put_sf"/>
</dbReference>
<protein>
    <submittedName>
        <fullName evidence="5">MerR family transcriptional regulator</fullName>
    </submittedName>
</protein>
<evidence type="ECO:0000259" key="4">
    <source>
        <dbReference type="PROSITE" id="PS50937"/>
    </source>
</evidence>
<dbReference type="PROSITE" id="PS00552">
    <property type="entry name" value="HTH_MERR_1"/>
    <property type="match status" value="1"/>
</dbReference>
<dbReference type="SMART" id="SM00422">
    <property type="entry name" value="HTH_MERR"/>
    <property type="match status" value="1"/>
</dbReference>
<dbReference type="PANTHER" id="PTHR30204">
    <property type="entry name" value="REDOX-CYCLING DRUG-SENSING TRANSCRIPTIONAL ACTIVATOR SOXR"/>
    <property type="match status" value="1"/>
</dbReference>
<dbReference type="GO" id="GO:0003700">
    <property type="term" value="F:DNA-binding transcription factor activity"/>
    <property type="evidence" value="ECO:0007669"/>
    <property type="project" value="InterPro"/>
</dbReference>
<dbReference type="PANTHER" id="PTHR30204:SF94">
    <property type="entry name" value="HEAVY METAL-DEPENDENT TRANSCRIPTIONAL REGULATOR HI_0293-RELATED"/>
    <property type="match status" value="1"/>
</dbReference>
<dbReference type="SUPFAM" id="SSF46955">
    <property type="entry name" value="Putative DNA-binding domain"/>
    <property type="match status" value="1"/>
</dbReference>
<dbReference type="GO" id="GO:0003677">
    <property type="term" value="F:DNA binding"/>
    <property type="evidence" value="ECO:0007669"/>
    <property type="project" value="UniProtKB-KW"/>
</dbReference>
<evidence type="ECO:0000256" key="1">
    <source>
        <dbReference type="ARBA" id="ARBA00023015"/>
    </source>
</evidence>
<proteinExistence type="predicted"/>
<dbReference type="InterPro" id="IPR047057">
    <property type="entry name" value="MerR_fam"/>
</dbReference>
<reference evidence="5 6" key="2">
    <citation type="submission" date="2018-03" db="EMBL/GenBank/DDBJ databases">
        <authorList>
            <person name="Keele B.F."/>
        </authorList>
    </citation>
    <scope>NUCLEOTIDE SEQUENCE [LARGE SCALE GENOMIC DNA]</scope>
    <source>
        <strain evidence="5 6">D13</strain>
    </source>
</reference>
<dbReference type="KEGG" id="xba:C7S18_08590"/>
<organism evidence="5 6">
    <name type="scientific">Ahniella affigens</name>
    <dbReference type="NCBI Taxonomy" id="2021234"/>
    <lineage>
        <taxon>Bacteria</taxon>
        <taxon>Pseudomonadati</taxon>
        <taxon>Pseudomonadota</taxon>
        <taxon>Gammaproteobacteria</taxon>
        <taxon>Lysobacterales</taxon>
        <taxon>Rhodanobacteraceae</taxon>
        <taxon>Ahniella</taxon>
    </lineage>
</organism>
<keyword evidence="6" id="KW-1185">Reference proteome</keyword>
<dbReference type="Pfam" id="PF09278">
    <property type="entry name" value="MerR-DNA-bind"/>
    <property type="match status" value="1"/>
</dbReference>
<sequence length="144" mass="16313">MKIGEAAAASGCHIETIRYYERIGLLPRPARTGGGYRDYHEDDLRRLRFTTRGRELGFSLDEIRSLLQLSDDPKLSCAEVDHMARHHLAEIQQRISELRRMADELQRTVAACGGGERARCVILNTLWRERPNAGKANSPRAMVP</sequence>
<dbReference type="OrthoDB" id="9808480at2"/>
<keyword evidence="2" id="KW-0238">DNA-binding</keyword>
<evidence type="ECO:0000313" key="5">
    <source>
        <dbReference type="EMBL" id="AVP97247.1"/>
    </source>
</evidence>
<dbReference type="Pfam" id="PF00376">
    <property type="entry name" value="MerR"/>
    <property type="match status" value="1"/>
</dbReference>
<dbReference type="PRINTS" id="PR00040">
    <property type="entry name" value="HTHMERR"/>
</dbReference>
<evidence type="ECO:0000256" key="3">
    <source>
        <dbReference type="ARBA" id="ARBA00023163"/>
    </source>
</evidence>
<name>A0A2P1PQX3_9GAMM</name>
<gene>
    <name evidence="5" type="ORF">C7S18_08590</name>
</gene>
<dbReference type="RefSeq" id="WP_106891171.1">
    <property type="nucleotide sequence ID" value="NZ_CP027860.1"/>
</dbReference>
<dbReference type="Proteomes" id="UP000241074">
    <property type="component" value="Chromosome"/>
</dbReference>
<dbReference type="Gene3D" id="1.10.1660.10">
    <property type="match status" value="1"/>
</dbReference>
<evidence type="ECO:0000313" key="6">
    <source>
        <dbReference type="Proteomes" id="UP000241074"/>
    </source>
</evidence>
<dbReference type="CDD" id="cd04785">
    <property type="entry name" value="HTH_CadR-PbrR-like"/>
    <property type="match status" value="1"/>
</dbReference>
<dbReference type="InterPro" id="IPR015358">
    <property type="entry name" value="Tscrpt_reg_MerR_DNA-bd"/>
</dbReference>
<reference evidence="5 6" key="1">
    <citation type="submission" date="2018-03" db="EMBL/GenBank/DDBJ databases">
        <title>Ahniella affigens gen. nov., sp. nov., a gammaproteobacterium isolated from sandy soil near a stream.</title>
        <authorList>
            <person name="Ko Y."/>
            <person name="Kim J.-H."/>
        </authorList>
    </citation>
    <scope>NUCLEOTIDE SEQUENCE [LARGE SCALE GENOMIC DNA]</scope>
    <source>
        <strain evidence="5 6">D13</strain>
    </source>
</reference>
<accession>A0A2P1PQX3</accession>
<keyword evidence="3" id="KW-0804">Transcription</keyword>
<feature type="domain" description="HTH merR-type" evidence="4">
    <location>
        <begin position="1"/>
        <end position="69"/>
    </location>
</feature>
<dbReference type="PROSITE" id="PS50937">
    <property type="entry name" value="HTH_MERR_2"/>
    <property type="match status" value="1"/>
</dbReference>